<feature type="compositionally biased region" description="Basic and acidic residues" evidence="1">
    <location>
        <begin position="502"/>
        <end position="511"/>
    </location>
</feature>
<comment type="caution">
    <text evidence="2">The sequence shown here is derived from an EMBL/GenBank/DDBJ whole genome shotgun (WGS) entry which is preliminary data.</text>
</comment>
<dbReference type="SUPFAM" id="SSF48371">
    <property type="entry name" value="ARM repeat"/>
    <property type="match status" value="1"/>
</dbReference>
<reference evidence="2 3" key="1">
    <citation type="submission" date="2024-09" db="EMBL/GenBank/DDBJ databases">
        <authorList>
            <person name="Sun Q."/>
            <person name="Mori K."/>
        </authorList>
    </citation>
    <scope>NUCLEOTIDE SEQUENCE [LARGE SCALE GENOMIC DNA]</scope>
    <source>
        <strain evidence="2 3">CCM 8654</strain>
    </source>
</reference>
<accession>A0ABV6E4S7</accession>
<proteinExistence type="predicted"/>
<dbReference type="Gene3D" id="1.25.10.10">
    <property type="entry name" value="Leucine-rich Repeat Variant"/>
    <property type="match status" value="1"/>
</dbReference>
<evidence type="ECO:0000313" key="2">
    <source>
        <dbReference type="EMBL" id="MFC0223985.1"/>
    </source>
</evidence>
<evidence type="ECO:0008006" key="4">
    <source>
        <dbReference type="Google" id="ProtNLM"/>
    </source>
</evidence>
<dbReference type="InterPro" id="IPR011989">
    <property type="entry name" value="ARM-like"/>
</dbReference>
<dbReference type="EMBL" id="JBHLXH010000002">
    <property type="protein sequence ID" value="MFC0223985.1"/>
    <property type="molecule type" value="Genomic_DNA"/>
</dbReference>
<protein>
    <recommendedName>
        <fullName evidence="4">HEAT repeat domain-containing protein</fullName>
    </recommendedName>
</protein>
<evidence type="ECO:0000313" key="3">
    <source>
        <dbReference type="Proteomes" id="UP001589698"/>
    </source>
</evidence>
<feature type="region of interest" description="Disordered" evidence="1">
    <location>
        <begin position="484"/>
        <end position="517"/>
    </location>
</feature>
<dbReference type="RefSeq" id="WP_378519777.1">
    <property type="nucleotide sequence ID" value="NZ_CBCSDI010000051.1"/>
</dbReference>
<name>A0ABV6E4S7_9ACTN</name>
<gene>
    <name evidence="2" type="ORF">ACFFJG_15975</name>
</gene>
<sequence>MAALSHRGAVELLTDLRDDVLGRGRTASKQWVQPLSGLDGRDWLLLDKLARRGTWSPPILHGVRGWSSLDLVRAPVPTVAAAAMHVDGRLRERAVRALAGRDGPIASAVLGLRVLDHVEQVASAALEVLERRPAGLEVDLVADVVLHGSGRSTAGERWSVLVEALGLDTPPVLDQLRTSTRRAARRWAVEQSLASGLLDEDAVVRIASADQDQWLRRTAAEHLLRTPSPERLRSLLDAHSVEARLTAAACIPDEHLDDPTLVGLLLDRSPRVREQARWRARRRDLDVAEVCRKHLGDPAPRVVAAALDGLAWAGDETDVATVDALLGHTSPTVRAAAVRTLAARAPEELVVQAVARHLDDPSGRVANAVATVLARAHASSSSTAQAWSSPRSTARRAAWRVDRAVGGWGRVAADLRAAADPDAHLSGLGRDGLRSWLLDGAASTWGRPDPVQARQMTEHLLGSGLSDDDEELVAFHAGLSFEKRGFSNASSPVPVVTPPARPSERRGLWDRFRHRSG</sequence>
<organism evidence="2 3">
    <name type="scientific">Nocardioides zeicaulis</name>
    <dbReference type="NCBI Taxonomy" id="1776857"/>
    <lineage>
        <taxon>Bacteria</taxon>
        <taxon>Bacillati</taxon>
        <taxon>Actinomycetota</taxon>
        <taxon>Actinomycetes</taxon>
        <taxon>Propionibacteriales</taxon>
        <taxon>Nocardioidaceae</taxon>
        <taxon>Nocardioides</taxon>
    </lineage>
</organism>
<dbReference type="InterPro" id="IPR016024">
    <property type="entry name" value="ARM-type_fold"/>
</dbReference>
<evidence type="ECO:0000256" key="1">
    <source>
        <dbReference type="SAM" id="MobiDB-lite"/>
    </source>
</evidence>
<dbReference type="Proteomes" id="UP001589698">
    <property type="component" value="Unassembled WGS sequence"/>
</dbReference>
<keyword evidence="3" id="KW-1185">Reference proteome</keyword>